<dbReference type="Gene3D" id="3.30.230.70">
    <property type="entry name" value="GHMP Kinase, N-terminal domain"/>
    <property type="match status" value="1"/>
</dbReference>
<dbReference type="GO" id="GO:0035925">
    <property type="term" value="F:mRNA 3'-UTR AU-rich region binding"/>
    <property type="evidence" value="ECO:0007669"/>
    <property type="project" value="TreeGrafter"/>
</dbReference>
<dbReference type="AlphaFoldDB" id="A0A6A4VAA3"/>
<evidence type="ECO:0000259" key="7">
    <source>
        <dbReference type="Pfam" id="PF01138"/>
    </source>
</evidence>
<evidence type="ECO:0000256" key="5">
    <source>
        <dbReference type="ARBA" id="ARBA00022835"/>
    </source>
</evidence>
<evidence type="ECO:0000256" key="6">
    <source>
        <dbReference type="ARBA" id="ARBA00042523"/>
    </source>
</evidence>
<dbReference type="GO" id="GO:0034475">
    <property type="term" value="P:U4 snRNA 3'-end processing"/>
    <property type="evidence" value="ECO:0007669"/>
    <property type="project" value="TreeGrafter"/>
</dbReference>
<feature type="domain" description="Exoribonuclease phosphorolytic" evidence="8">
    <location>
        <begin position="163"/>
        <end position="225"/>
    </location>
</feature>
<evidence type="ECO:0000313" key="9">
    <source>
        <dbReference type="EMBL" id="KAF0290049.1"/>
    </source>
</evidence>
<dbReference type="InterPro" id="IPR020568">
    <property type="entry name" value="Ribosomal_Su5_D2-typ_SF"/>
</dbReference>
<reference evidence="9 10" key="1">
    <citation type="submission" date="2019-07" db="EMBL/GenBank/DDBJ databases">
        <title>Draft genome assembly of a fouling barnacle, Amphibalanus amphitrite (Darwin, 1854): The first reference genome for Thecostraca.</title>
        <authorList>
            <person name="Kim W."/>
        </authorList>
    </citation>
    <scope>NUCLEOTIDE SEQUENCE [LARGE SCALE GENOMIC DNA]</scope>
    <source>
        <strain evidence="9">SNU_AA5</strain>
        <tissue evidence="9">Soma without cirri and trophi</tissue>
    </source>
</reference>
<dbReference type="GO" id="GO:0000467">
    <property type="term" value="P:exonucleolytic trimming to generate mature 3'-end of 5.8S rRNA from tricistronic rRNA transcript (SSU-rRNA, 5.8S rRNA, LSU-rRNA)"/>
    <property type="evidence" value="ECO:0007669"/>
    <property type="project" value="TreeGrafter"/>
</dbReference>
<dbReference type="InterPro" id="IPR050590">
    <property type="entry name" value="Exosome_comp_Rrp42_subfam"/>
</dbReference>
<dbReference type="GO" id="GO:0034473">
    <property type="term" value="P:U1 snRNA 3'-end processing"/>
    <property type="evidence" value="ECO:0007669"/>
    <property type="project" value="TreeGrafter"/>
</dbReference>
<comment type="similarity">
    <text evidence="3">Belongs to the RNase PH family.</text>
</comment>
<dbReference type="GO" id="GO:0005730">
    <property type="term" value="C:nucleolus"/>
    <property type="evidence" value="ECO:0007669"/>
    <property type="project" value="UniProtKB-SubCell"/>
</dbReference>
<organism evidence="9 10">
    <name type="scientific">Amphibalanus amphitrite</name>
    <name type="common">Striped barnacle</name>
    <name type="synonym">Balanus amphitrite</name>
    <dbReference type="NCBI Taxonomy" id="1232801"/>
    <lineage>
        <taxon>Eukaryota</taxon>
        <taxon>Metazoa</taxon>
        <taxon>Ecdysozoa</taxon>
        <taxon>Arthropoda</taxon>
        <taxon>Crustacea</taxon>
        <taxon>Multicrustacea</taxon>
        <taxon>Cirripedia</taxon>
        <taxon>Thoracica</taxon>
        <taxon>Thoracicalcarea</taxon>
        <taxon>Balanomorpha</taxon>
        <taxon>Balanoidea</taxon>
        <taxon>Balanidae</taxon>
        <taxon>Amphibalaninae</taxon>
        <taxon>Amphibalanus</taxon>
    </lineage>
</organism>
<proteinExistence type="inferred from homology"/>
<evidence type="ECO:0000256" key="1">
    <source>
        <dbReference type="ARBA" id="ARBA00004496"/>
    </source>
</evidence>
<accession>A0A6A4VAA3</accession>
<dbReference type="CDD" id="cd11367">
    <property type="entry name" value="RNase_PH_RRP42"/>
    <property type="match status" value="1"/>
</dbReference>
<keyword evidence="5" id="KW-0271">Exosome</keyword>
<evidence type="ECO:0000256" key="3">
    <source>
        <dbReference type="ARBA" id="ARBA00006678"/>
    </source>
</evidence>
<gene>
    <name evidence="9" type="primary">Exosc7</name>
    <name evidence="9" type="ORF">FJT64_011767</name>
</gene>
<feature type="domain" description="Exoribonuclease phosphorolytic" evidence="7">
    <location>
        <begin position="1"/>
        <end position="132"/>
    </location>
</feature>
<dbReference type="SUPFAM" id="SSF55666">
    <property type="entry name" value="Ribonuclease PH domain 2-like"/>
    <property type="match status" value="1"/>
</dbReference>
<dbReference type="InterPro" id="IPR015847">
    <property type="entry name" value="ExoRNase_PH_dom2"/>
</dbReference>
<dbReference type="Pfam" id="PF03725">
    <property type="entry name" value="RNase_PH_C"/>
    <property type="match status" value="1"/>
</dbReference>
<dbReference type="GO" id="GO:0016075">
    <property type="term" value="P:rRNA catabolic process"/>
    <property type="evidence" value="ECO:0007669"/>
    <property type="project" value="TreeGrafter"/>
</dbReference>
<dbReference type="GO" id="GO:0000177">
    <property type="term" value="C:cytoplasmic exosome (RNase complex)"/>
    <property type="evidence" value="ECO:0007669"/>
    <property type="project" value="TreeGrafter"/>
</dbReference>
<protein>
    <recommendedName>
        <fullName evidence="6">Ribosomal RNA-processing protein 42</fullName>
    </recommendedName>
</protein>
<sequence>MELETGLVTHAAGSARLRLATTDVLVGVKAEVGEPLPERPRAGRLQFSVDCSANASPEFEGRGGEALAGSIASCLTRAYASPSALDLRPLSIVPARQCWILYVDILILECGGNLYDAVSCAVKAALFNARVPELDVSSADSGRVDVELSDDPFKLLRLDVENAPCLVTLLLVDSECIVDPTQEEEACSKASLVTAVTAGGLVTAVTKAGRGSFHPTTVASALEVSSSDRVFLSVVWCRHCN</sequence>
<dbReference type="PANTHER" id="PTHR11097">
    <property type="entry name" value="EXOSOME COMPLEX EXONUCLEASE RIBOSOMAL RNA PROCESSING PROTEIN"/>
    <property type="match status" value="1"/>
</dbReference>
<evidence type="ECO:0000256" key="4">
    <source>
        <dbReference type="ARBA" id="ARBA00022490"/>
    </source>
</evidence>
<dbReference type="GO" id="GO:0004527">
    <property type="term" value="F:exonuclease activity"/>
    <property type="evidence" value="ECO:0007669"/>
    <property type="project" value="UniProtKB-KW"/>
</dbReference>
<keyword evidence="4" id="KW-0963">Cytoplasm</keyword>
<comment type="subcellular location">
    <subcellularLocation>
        <location evidence="1">Cytoplasm</location>
    </subcellularLocation>
    <subcellularLocation>
        <location evidence="2">Nucleus</location>
        <location evidence="2">Nucleolus</location>
    </subcellularLocation>
</comment>
<evidence type="ECO:0000313" key="10">
    <source>
        <dbReference type="Proteomes" id="UP000440578"/>
    </source>
</evidence>
<keyword evidence="9" id="KW-0540">Nuclease</keyword>
<dbReference type="GO" id="GO:0071028">
    <property type="term" value="P:nuclear mRNA surveillance"/>
    <property type="evidence" value="ECO:0007669"/>
    <property type="project" value="TreeGrafter"/>
</dbReference>
<dbReference type="SUPFAM" id="SSF54211">
    <property type="entry name" value="Ribosomal protein S5 domain 2-like"/>
    <property type="match status" value="1"/>
</dbReference>
<dbReference type="InterPro" id="IPR001247">
    <property type="entry name" value="ExoRNase_PH_dom1"/>
</dbReference>
<evidence type="ECO:0000256" key="2">
    <source>
        <dbReference type="ARBA" id="ARBA00004604"/>
    </source>
</evidence>
<dbReference type="GO" id="GO:0071038">
    <property type="term" value="P:TRAMP-dependent tRNA surveillance pathway"/>
    <property type="evidence" value="ECO:0007669"/>
    <property type="project" value="TreeGrafter"/>
</dbReference>
<dbReference type="InterPro" id="IPR036345">
    <property type="entry name" value="ExoRNase_PH_dom2_sf"/>
</dbReference>
<dbReference type="Pfam" id="PF01138">
    <property type="entry name" value="RNase_PH"/>
    <property type="match status" value="1"/>
</dbReference>
<dbReference type="Proteomes" id="UP000440578">
    <property type="component" value="Unassembled WGS sequence"/>
</dbReference>
<dbReference type="InterPro" id="IPR027408">
    <property type="entry name" value="PNPase/RNase_PH_dom_sf"/>
</dbReference>
<keyword evidence="9" id="KW-0378">Hydrolase</keyword>
<keyword evidence="10" id="KW-1185">Reference proteome</keyword>
<comment type="caution">
    <text evidence="9">The sequence shown here is derived from an EMBL/GenBank/DDBJ whole genome shotgun (WGS) entry which is preliminary data.</text>
</comment>
<keyword evidence="9" id="KW-0269">Exonuclease</keyword>
<dbReference type="GO" id="GO:0000176">
    <property type="term" value="C:nuclear exosome (RNase complex)"/>
    <property type="evidence" value="ECO:0007669"/>
    <property type="project" value="TreeGrafter"/>
</dbReference>
<dbReference type="GO" id="GO:0034476">
    <property type="term" value="P:U5 snRNA 3'-end processing"/>
    <property type="evidence" value="ECO:0007669"/>
    <property type="project" value="TreeGrafter"/>
</dbReference>
<name>A0A6A4VAA3_AMPAM</name>
<dbReference type="OrthoDB" id="272245at2759"/>
<dbReference type="EMBL" id="VIIS01001985">
    <property type="protein sequence ID" value="KAF0290049.1"/>
    <property type="molecule type" value="Genomic_DNA"/>
</dbReference>
<dbReference type="GO" id="GO:0071035">
    <property type="term" value="P:nuclear polyadenylation-dependent rRNA catabolic process"/>
    <property type="evidence" value="ECO:0007669"/>
    <property type="project" value="TreeGrafter"/>
</dbReference>
<dbReference type="PANTHER" id="PTHR11097:SF8">
    <property type="entry name" value="EXOSOME COMPLEX COMPONENT RRP42"/>
    <property type="match status" value="1"/>
</dbReference>
<evidence type="ECO:0000259" key="8">
    <source>
        <dbReference type="Pfam" id="PF03725"/>
    </source>
</evidence>